<dbReference type="EMBL" id="FMKA01000002">
    <property type="protein sequence ID" value="SCP95553.1"/>
    <property type="molecule type" value="Genomic_DNA"/>
</dbReference>
<reference evidence="2 3" key="1">
    <citation type="submission" date="2016-09" db="EMBL/GenBank/DDBJ databases">
        <authorList>
            <person name="Capua I."/>
            <person name="De Benedictis P."/>
            <person name="Joannis T."/>
            <person name="Lombin L.H."/>
            <person name="Cattoli G."/>
        </authorList>
    </citation>
    <scope>NUCLEOTIDE SEQUENCE [LARGE SCALE GENOMIC DNA]</scope>
    <source>
        <strain evidence="2 3">GluBS11</strain>
    </source>
</reference>
<dbReference type="GO" id="GO:0016301">
    <property type="term" value="F:kinase activity"/>
    <property type="evidence" value="ECO:0007669"/>
    <property type="project" value="UniProtKB-KW"/>
</dbReference>
<dbReference type="CDD" id="cd02028">
    <property type="entry name" value="UMPK_like"/>
    <property type="match status" value="1"/>
</dbReference>
<dbReference type="Gene3D" id="3.40.50.300">
    <property type="entry name" value="P-loop containing nucleotide triphosphate hydrolases"/>
    <property type="match status" value="1"/>
</dbReference>
<keyword evidence="2" id="KW-0418">Kinase</keyword>
<organism evidence="2 3">
    <name type="scientific">Anaerobium acetethylicum</name>
    <dbReference type="NCBI Taxonomy" id="1619234"/>
    <lineage>
        <taxon>Bacteria</taxon>
        <taxon>Bacillati</taxon>
        <taxon>Bacillota</taxon>
        <taxon>Clostridia</taxon>
        <taxon>Lachnospirales</taxon>
        <taxon>Lachnospiraceae</taxon>
        <taxon>Anaerobium</taxon>
    </lineage>
</organism>
<name>A0A1D3TPZ5_9FIRM</name>
<dbReference type="OrthoDB" id="9764644at2"/>
<gene>
    <name evidence="2" type="ORF">SAMN05421730_10029</name>
</gene>
<sequence>MRETHLRQGRQTVKLGLIKVIHDLFPEETLKTSYSIQEGVFCNLAGSVLSIREVKQIELRLNEWVKADSPIALLCKKDGYYQYQVGDVIVKAIYPAYTDTSLVEPFTIIPFSYGFIVDFGDIDKGATKPLVPPYKLSSAFEKNQIWLKNIGIQLVGDVNAYIREGNSLALLSIAEALHEKEIADIADIILQQRRALRILLIAGPSSSGKTSFAQRLSTQLQVNGLKPVLLSLDNYFVNREDTPIDAEGNYDFDCLEALDLPYLQDQLLRLIDGETVETPIFDFVTGTRKKETKTLNVGPSEILLMEGIHALNPKLVSNINRSYIYKIYVSALGGLNIDLMSRLPTTEMRLIRRIVRDERCRGAAPEKTMVQWPGVRRGEYKNIFTFQEEADVMFNSSLLYEMNALRPFAEAALKQIGDDSSYLEARDRLLNLLTFFEPMEITKVPFNSILREFVGGSMYFNEK</sequence>
<dbReference type="PANTHER" id="PTHR10285">
    <property type="entry name" value="URIDINE KINASE"/>
    <property type="match status" value="1"/>
</dbReference>
<proteinExistence type="predicted"/>
<dbReference type="Proteomes" id="UP000199315">
    <property type="component" value="Unassembled WGS sequence"/>
</dbReference>
<evidence type="ECO:0000259" key="1">
    <source>
        <dbReference type="Pfam" id="PF00485"/>
    </source>
</evidence>
<protein>
    <submittedName>
        <fullName evidence="2">Uridine kinase</fullName>
    </submittedName>
</protein>
<feature type="domain" description="Phosphoribulokinase/uridine kinase" evidence="1">
    <location>
        <begin position="200"/>
        <end position="395"/>
    </location>
</feature>
<keyword evidence="3" id="KW-1185">Reference proteome</keyword>
<dbReference type="STRING" id="1619234.SAMN05421730_10029"/>
<keyword evidence="2" id="KW-0808">Transferase</keyword>
<dbReference type="SUPFAM" id="SSF52540">
    <property type="entry name" value="P-loop containing nucleoside triphosphate hydrolases"/>
    <property type="match status" value="1"/>
</dbReference>
<dbReference type="GO" id="GO:0005524">
    <property type="term" value="F:ATP binding"/>
    <property type="evidence" value="ECO:0007669"/>
    <property type="project" value="InterPro"/>
</dbReference>
<dbReference type="InterPro" id="IPR027417">
    <property type="entry name" value="P-loop_NTPase"/>
</dbReference>
<dbReference type="Pfam" id="PF00485">
    <property type="entry name" value="PRK"/>
    <property type="match status" value="1"/>
</dbReference>
<dbReference type="InterPro" id="IPR006083">
    <property type="entry name" value="PRK/URK"/>
</dbReference>
<evidence type="ECO:0000313" key="2">
    <source>
        <dbReference type="EMBL" id="SCP95553.1"/>
    </source>
</evidence>
<dbReference type="AlphaFoldDB" id="A0A1D3TPZ5"/>
<dbReference type="RefSeq" id="WP_091229976.1">
    <property type="nucleotide sequence ID" value="NZ_FMKA01000002.1"/>
</dbReference>
<evidence type="ECO:0000313" key="3">
    <source>
        <dbReference type="Proteomes" id="UP000199315"/>
    </source>
</evidence>
<dbReference type="PRINTS" id="PR00988">
    <property type="entry name" value="URIDINKINASE"/>
</dbReference>
<accession>A0A1D3TPZ5</accession>